<dbReference type="RefSeq" id="XP_022312509.1">
    <property type="nucleotide sequence ID" value="XM_022456801.1"/>
</dbReference>
<proteinExistence type="predicted"/>
<keyword evidence="2" id="KW-0732">Signal</keyword>
<organism evidence="3 4">
    <name type="scientific">Crassostrea virginica</name>
    <name type="common">Eastern oyster</name>
    <dbReference type="NCBI Taxonomy" id="6565"/>
    <lineage>
        <taxon>Eukaryota</taxon>
        <taxon>Metazoa</taxon>
        <taxon>Spiralia</taxon>
        <taxon>Lophotrochozoa</taxon>
        <taxon>Mollusca</taxon>
        <taxon>Bivalvia</taxon>
        <taxon>Autobranchia</taxon>
        <taxon>Pteriomorphia</taxon>
        <taxon>Ostreida</taxon>
        <taxon>Ostreoidea</taxon>
        <taxon>Ostreidae</taxon>
        <taxon>Crassostrea</taxon>
    </lineage>
</organism>
<reference evidence="4" key="1">
    <citation type="submission" date="2025-08" db="UniProtKB">
        <authorList>
            <consortium name="RefSeq"/>
        </authorList>
    </citation>
    <scope>IDENTIFICATION</scope>
    <source>
        <tissue evidence="4">Whole sample</tissue>
    </source>
</reference>
<keyword evidence="3" id="KW-1185">Reference proteome</keyword>
<dbReference type="GeneID" id="111117642"/>
<feature type="signal peptide" evidence="2">
    <location>
        <begin position="1"/>
        <end position="23"/>
    </location>
</feature>
<dbReference type="AlphaFoldDB" id="A0A8B8CBJ1"/>
<feature type="coiled-coil region" evidence="1">
    <location>
        <begin position="78"/>
        <end position="119"/>
    </location>
</feature>
<evidence type="ECO:0000256" key="1">
    <source>
        <dbReference type="SAM" id="Coils"/>
    </source>
</evidence>
<dbReference type="KEGG" id="cvn:111117642"/>
<evidence type="ECO:0000313" key="4">
    <source>
        <dbReference type="RefSeq" id="XP_022312509.1"/>
    </source>
</evidence>
<keyword evidence="1" id="KW-0175">Coiled coil</keyword>
<protein>
    <submittedName>
        <fullName evidence="4">Uncharacterized protein LOC111117642</fullName>
    </submittedName>
</protein>
<accession>A0A8B8CBJ1</accession>
<gene>
    <name evidence="4" type="primary">LOC111117642</name>
</gene>
<name>A0A8B8CBJ1_CRAVI</name>
<evidence type="ECO:0000313" key="3">
    <source>
        <dbReference type="Proteomes" id="UP000694844"/>
    </source>
</evidence>
<sequence>MTMECLKISLFVIVVAFHTSSTATILDSKGSTSLLPVTTSKESSVLRDILNQESLVRLSLVQRMQSLTMDEMDSRKKVDTLEESLKIVTEKMQILKAENQRLKDELTILKEAHLDLKEDVQQLKITQANDSSELLSFKKKHLDFSLAVNETLEQMRYDKNATDAQLLNFTSHVLTGKRTKCEPGTVLLRDGNIQVLFQKPFEENPSMIYGLVSLDLNRYLTFMSPTE</sequence>
<evidence type="ECO:0000256" key="2">
    <source>
        <dbReference type="SAM" id="SignalP"/>
    </source>
</evidence>
<dbReference type="Proteomes" id="UP000694844">
    <property type="component" value="Chromosome 2"/>
</dbReference>
<feature type="chain" id="PRO_5034313669" evidence="2">
    <location>
        <begin position="24"/>
        <end position="227"/>
    </location>
</feature>